<dbReference type="AlphaFoldDB" id="A0A9N9N630"/>
<organism evidence="1 2">
    <name type="scientific">Cetraspora pellucida</name>
    <dbReference type="NCBI Taxonomy" id="1433469"/>
    <lineage>
        <taxon>Eukaryota</taxon>
        <taxon>Fungi</taxon>
        <taxon>Fungi incertae sedis</taxon>
        <taxon>Mucoromycota</taxon>
        <taxon>Glomeromycotina</taxon>
        <taxon>Glomeromycetes</taxon>
        <taxon>Diversisporales</taxon>
        <taxon>Gigasporaceae</taxon>
        <taxon>Cetraspora</taxon>
    </lineage>
</organism>
<reference evidence="1" key="1">
    <citation type="submission" date="2021-06" db="EMBL/GenBank/DDBJ databases">
        <authorList>
            <person name="Kallberg Y."/>
            <person name="Tangrot J."/>
            <person name="Rosling A."/>
        </authorList>
    </citation>
    <scope>NUCLEOTIDE SEQUENCE</scope>
    <source>
        <strain evidence="1">FL966</strain>
    </source>
</reference>
<evidence type="ECO:0000313" key="2">
    <source>
        <dbReference type="Proteomes" id="UP000789759"/>
    </source>
</evidence>
<accession>A0A9N9N630</accession>
<dbReference type="OrthoDB" id="747268at2759"/>
<feature type="non-terminal residue" evidence="1">
    <location>
        <position position="306"/>
    </location>
</feature>
<evidence type="ECO:0000313" key="1">
    <source>
        <dbReference type="EMBL" id="CAG8703873.1"/>
    </source>
</evidence>
<keyword evidence="2" id="KW-1185">Reference proteome</keyword>
<name>A0A9N9N630_9GLOM</name>
<dbReference type="Proteomes" id="UP000789759">
    <property type="component" value="Unassembled WGS sequence"/>
</dbReference>
<comment type="caution">
    <text evidence="1">The sequence shown here is derived from an EMBL/GenBank/DDBJ whole genome shotgun (WGS) entry which is preliminary data.</text>
</comment>
<gene>
    <name evidence="1" type="ORF">CPELLU_LOCUS11975</name>
</gene>
<sequence length="306" mass="34340">MIPGPMNSELCGSVSVELPYGLVNSELCSSVDVMNSEYNNSKLYSSGNVELSLDLEPGSVDVELPSNLVLGSVDVELLPNLVPSFINVESLPCLVNPEYNSTWSGFEDFELSGFKDFEINSVNRPKKVENIDEHHDSVSGKTDCPWLVHFYFGIRIHDESDTATMLQHLFNLKEQDQEYVVISCIEGKSNELTEATNNLFPVVLFSNEDPARYSILKVFTAGAESTQRVESINSVLKKHIDQDYYGSNLSSGLLSTYNTIFKAIYLVKESNIEVDHAIKHLYDVPQIQLSKLLLDISNEKIQEIWE</sequence>
<protein>
    <submittedName>
        <fullName evidence="1">2006_t:CDS:1</fullName>
    </submittedName>
</protein>
<proteinExistence type="predicted"/>
<dbReference type="EMBL" id="CAJVQA010011066">
    <property type="protein sequence ID" value="CAG8703873.1"/>
    <property type="molecule type" value="Genomic_DNA"/>
</dbReference>